<dbReference type="Gene3D" id="2.40.30.10">
    <property type="entry name" value="Translation factors"/>
    <property type="match status" value="1"/>
</dbReference>
<comment type="caution">
    <text evidence="3">The sequence shown here is derived from an EMBL/GenBank/DDBJ whole genome shotgun (WGS) entry which is preliminary data.</text>
</comment>
<evidence type="ECO:0000313" key="4">
    <source>
        <dbReference type="Proteomes" id="UP000280307"/>
    </source>
</evidence>
<dbReference type="SUPFAM" id="SSF50465">
    <property type="entry name" value="EF-Tu/eEF-1alpha/eIF2-gamma C-terminal domain"/>
    <property type="match status" value="1"/>
</dbReference>
<dbReference type="EMBL" id="RSAS01000708">
    <property type="protein sequence ID" value="RRR68590.1"/>
    <property type="molecule type" value="Genomic_DNA"/>
</dbReference>
<accession>A0A426TU38</accession>
<dbReference type="GO" id="GO:0005525">
    <property type="term" value="F:GTP binding"/>
    <property type="evidence" value="ECO:0007669"/>
    <property type="project" value="UniProtKB-KW"/>
</dbReference>
<name>A0A426TU38_9CHLR</name>
<protein>
    <submittedName>
        <fullName evidence="3">Uncharacterized protein</fullName>
    </submittedName>
</protein>
<dbReference type="Proteomes" id="UP000280307">
    <property type="component" value="Unassembled WGS sequence"/>
</dbReference>
<keyword evidence="1" id="KW-0547">Nucleotide-binding</keyword>
<evidence type="ECO:0000313" key="3">
    <source>
        <dbReference type="EMBL" id="RRR68590.1"/>
    </source>
</evidence>
<organism evidence="3 4">
    <name type="scientific">Candidatus Viridilinea halotolerans</name>
    <dbReference type="NCBI Taxonomy" id="2491704"/>
    <lineage>
        <taxon>Bacteria</taxon>
        <taxon>Bacillati</taxon>
        <taxon>Chloroflexota</taxon>
        <taxon>Chloroflexia</taxon>
        <taxon>Chloroflexales</taxon>
        <taxon>Chloroflexineae</taxon>
        <taxon>Oscillochloridaceae</taxon>
        <taxon>Candidatus Viridilinea</taxon>
    </lineage>
</organism>
<dbReference type="AlphaFoldDB" id="A0A426TU38"/>
<evidence type="ECO:0000256" key="1">
    <source>
        <dbReference type="ARBA" id="ARBA00022741"/>
    </source>
</evidence>
<proteinExistence type="predicted"/>
<keyword evidence="2" id="KW-0342">GTP-binding</keyword>
<reference evidence="3 4" key="1">
    <citation type="submission" date="2018-12" db="EMBL/GenBank/DDBJ databases">
        <title>Genome Sequence of Candidatus Viridilinea halotolerans isolated from saline sulfide-rich spring.</title>
        <authorList>
            <person name="Grouzdev D.S."/>
            <person name="Burganskaya E.I."/>
            <person name="Krutkina M.S."/>
            <person name="Sukhacheva M.V."/>
            <person name="Gorlenko V.M."/>
        </authorList>
    </citation>
    <scope>NUCLEOTIDE SEQUENCE [LARGE SCALE GENOMIC DNA]</scope>
    <source>
        <strain evidence="3">Chok-6</strain>
    </source>
</reference>
<dbReference type="InterPro" id="IPR009001">
    <property type="entry name" value="Transl_elong_EF1A/Init_IF2_C"/>
</dbReference>
<evidence type="ECO:0000256" key="2">
    <source>
        <dbReference type="ARBA" id="ARBA00023134"/>
    </source>
</evidence>
<sequence length="100" mass="11164">MAQVKLHWLPREQGGRQVLPSGSRYVTVARFYNARIETYWSLVVDFEPTASGSCDRANVKLLSPEAPAELLNHGNHFDLLEGSRVVAKGKVLVVQNMLQT</sequence>
<gene>
    <name evidence="3" type="ORF">EI684_17415</name>
</gene>